<feature type="compositionally biased region" description="Low complexity" evidence="1">
    <location>
        <begin position="36"/>
        <end position="47"/>
    </location>
</feature>
<evidence type="ECO:0000313" key="4">
    <source>
        <dbReference type="Proteomes" id="UP000479000"/>
    </source>
</evidence>
<keyword evidence="4" id="KW-1185">Reference proteome</keyword>
<dbReference type="OrthoDB" id="7304731at2759"/>
<dbReference type="Proteomes" id="UP000479000">
    <property type="component" value="Unassembled WGS sequence"/>
</dbReference>
<organism evidence="2 4">
    <name type="scientific">Nesidiocoris tenuis</name>
    <dbReference type="NCBI Taxonomy" id="355587"/>
    <lineage>
        <taxon>Eukaryota</taxon>
        <taxon>Metazoa</taxon>
        <taxon>Ecdysozoa</taxon>
        <taxon>Arthropoda</taxon>
        <taxon>Hexapoda</taxon>
        <taxon>Insecta</taxon>
        <taxon>Pterygota</taxon>
        <taxon>Neoptera</taxon>
        <taxon>Paraneoptera</taxon>
        <taxon>Hemiptera</taxon>
        <taxon>Heteroptera</taxon>
        <taxon>Panheteroptera</taxon>
        <taxon>Cimicomorpha</taxon>
        <taxon>Miridae</taxon>
        <taxon>Dicyphina</taxon>
        <taxon>Nesidiocoris</taxon>
    </lineage>
</organism>
<gene>
    <name evidence="2" type="ORF">NTEN_LOCUS13508</name>
    <name evidence="3" type="ORF">NTEN_LOCUS13510</name>
</gene>
<feature type="non-terminal residue" evidence="2">
    <location>
        <position position="99"/>
    </location>
</feature>
<dbReference type="EMBL" id="CADCXU010020317">
    <property type="protein sequence ID" value="CAB0008262.1"/>
    <property type="molecule type" value="Genomic_DNA"/>
</dbReference>
<name>A0A6H5GZ25_9HEMI</name>
<proteinExistence type="predicted"/>
<evidence type="ECO:0000313" key="2">
    <source>
        <dbReference type="EMBL" id="CAB0008262.1"/>
    </source>
</evidence>
<feature type="region of interest" description="Disordered" evidence="1">
    <location>
        <begin position="1"/>
        <end position="71"/>
    </location>
</feature>
<protein>
    <submittedName>
        <fullName evidence="2">Uncharacterized protein</fullName>
    </submittedName>
</protein>
<accession>A0A6H5GZ25</accession>
<evidence type="ECO:0000256" key="1">
    <source>
        <dbReference type="SAM" id="MobiDB-lite"/>
    </source>
</evidence>
<dbReference type="AlphaFoldDB" id="A0A6H5GZ25"/>
<reference evidence="2 4" key="1">
    <citation type="submission" date="2020-02" db="EMBL/GenBank/DDBJ databases">
        <authorList>
            <person name="Ferguson B K."/>
        </authorList>
    </citation>
    <scope>NUCLEOTIDE SEQUENCE [LARGE SCALE GENOMIC DNA]</scope>
</reference>
<feature type="compositionally biased region" description="Acidic residues" evidence="1">
    <location>
        <begin position="1"/>
        <end position="10"/>
    </location>
</feature>
<dbReference type="EMBL" id="CADCXU010020318">
    <property type="protein sequence ID" value="CAB0008264.1"/>
    <property type="molecule type" value="Genomic_DNA"/>
</dbReference>
<evidence type="ECO:0000313" key="3">
    <source>
        <dbReference type="EMBL" id="CAB0008264.1"/>
    </source>
</evidence>
<sequence length="99" mass="10626">MKLSDEDDVASESAGGLGTSDEISQADPNDEPAGVSSTQTQSSGPSSMGEGGQMPETSGDPGKPQWPSMVDLNHRLRRVINSYQRNFKKEELKMAQKAK</sequence>